<keyword evidence="2" id="KW-1133">Transmembrane helix</keyword>
<sequence length="124" mass="14254">MAISDRRRHIVRLLWRRLGTTALFVLVVVAISGVWSVYQKERESLQLRSEAESQYNMLSQQQAQLQSDIANLETDRGKEAALRQQYAVGKKGEGLIVIVDPRPDAPQQASSTIMQWVRKFLPFW</sequence>
<feature type="transmembrane region" description="Helical" evidence="2">
    <location>
        <begin position="21"/>
        <end position="38"/>
    </location>
</feature>
<keyword evidence="2" id="KW-0472">Membrane</keyword>
<evidence type="ECO:0000313" key="3">
    <source>
        <dbReference type="EMBL" id="OGG68925.1"/>
    </source>
</evidence>
<dbReference type="AlphaFoldDB" id="A0A1F6E5E3"/>
<reference evidence="3 4" key="1">
    <citation type="journal article" date="2016" name="Nat. Commun.">
        <title>Thousands of microbial genomes shed light on interconnected biogeochemical processes in an aquifer system.</title>
        <authorList>
            <person name="Anantharaman K."/>
            <person name="Brown C.T."/>
            <person name="Hug L.A."/>
            <person name="Sharon I."/>
            <person name="Castelle C.J."/>
            <person name="Probst A.J."/>
            <person name="Thomas B.C."/>
            <person name="Singh A."/>
            <person name="Wilkins M.J."/>
            <person name="Karaoz U."/>
            <person name="Brodie E.L."/>
            <person name="Williams K.H."/>
            <person name="Hubbard S.S."/>
            <person name="Banfield J.F."/>
        </authorList>
    </citation>
    <scope>NUCLEOTIDE SEQUENCE [LARGE SCALE GENOMIC DNA]</scope>
</reference>
<evidence type="ECO:0008006" key="5">
    <source>
        <dbReference type="Google" id="ProtNLM"/>
    </source>
</evidence>
<comment type="caution">
    <text evidence="3">The sequence shown here is derived from an EMBL/GenBank/DDBJ whole genome shotgun (WGS) entry which is preliminary data.</text>
</comment>
<keyword evidence="1" id="KW-0175">Coiled coil</keyword>
<dbReference type="EMBL" id="MFLL01000025">
    <property type="protein sequence ID" value="OGG68925.1"/>
    <property type="molecule type" value="Genomic_DNA"/>
</dbReference>
<dbReference type="Proteomes" id="UP000176914">
    <property type="component" value="Unassembled WGS sequence"/>
</dbReference>
<proteinExistence type="predicted"/>
<feature type="coiled-coil region" evidence="1">
    <location>
        <begin position="48"/>
        <end position="75"/>
    </location>
</feature>
<protein>
    <recommendedName>
        <fullName evidence="5">Septum formation initiator</fullName>
    </recommendedName>
</protein>
<name>A0A1F6E5E3_9BACT</name>
<gene>
    <name evidence="3" type="ORF">A3C20_01650</name>
</gene>
<organism evidence="3 4">
    <name type="scientific">Candidatus Kaiserbacteria bacterium RIFCSPHIGHO2_02_FULL_55_25</name>
    <dbReference type="NCBI Taxonomy" id="1798498"/>
    <lineage>
        <taxon>Bacteria</taxon>
        <taxon>Candidatus Kaiseribacteriota</taxon>
    </lineage>
</organism>
<evidence type="ECO:0000256" key="1">
    <source>
        <dbReference type="SAM" id="Coils"/>
    </source>
</evidence>
<keyword evidence="2" id="KW-0812">Transmembrane</keyword>
<evidence type="ECO:0000313" key="4">
    <source>
        <dbReference type="Proteomes" id="UP000176914"/>
    </source>
</evidence>
<accession>A0A1F6E5E3</accession>
<evidence type="ECO:0000256" key="2">
    <source>
        <dbReference type="SAM" id="Phobius"/>
    </source>
</evidence>